<dbReference type="EMBL" id="PKMF04000526">
    <property type="protein sequence ID" value="KAK7827248.1"/>
    <property type="molecule type" value="Genomic_DNA"/>
</dbReference>
<keyword evidence="2" id="KW-1185">Reference proteome</keyword>
<reference evidence="1 2" key="1">
    <citation type="journal article" date="2018" name="Sci. Data">
        <title>The draft genome sequence of cork oak.</title>
        <authorList>
            <person name="Ramos A.M."/>
            <person name="Usie A."/>
            <person name="Barbosa P."/>
            <person name="Barros P.M."/>
            <person name="Capote T."/>
            <person name="Chaves I."/>
            <person name="Simoes F."/>
            <person name="Abreu I."/>
            <person name="Carrasquinho I."/>
            <person name="Faro C."/>
            <person name="Guimaraes J.B."/>
            <person name="Mendonca D."/>
            <person name="Nobrega F."/>
            <person name="Rodrigues L."/>
            <person name="Saibo N.J.M."/>
            <person name="Varela M.C."/>
            <person name="Egas C."/>
            <person name="Matos J."/>
            <person name="Miguel C.M."/>
            <person name="Oliveira M.M."/>
            <person name="Ricardo C.P."/>
            <person name="Goncalves S."/>
        </authorList>
    </citation>
    <scope>NUCLEOTIDE SEQUENCE [LARGE SCALE GENOMIC DNA]</scope>
    <source>
        <strain evidence="2">cv. HL8</strain>
    </source>
</reference>
<organism evidence="1 2">
    <name type="scientific">Quercus suber</name>
    <name type="common">Cork oak</name>
    <dbReference type="NCBI Taxonomy" id="58331"/>
    <lineage>
        <taxon>Eukaryota</taxon>
        <taxon>Viridiplantae</taxon>
        <taxon>Streptophyta</taxon>
        <taxon>Embryophyta</taxon>
        <taxon>Tracheophyta</taxon>
        <taxon>Spermatophyta</taxon>
        <taxon>Magnoliopsida</taxon>
        <taxon>eudicotyledons</taxon>
        <taxon>Gunneridae</taxon>
        <taxon>Pentapetalae</taxon>
        <taxon>rosids</taxon>
        <taxon>fabids</taxon>
        <taxon>Fagales</taxon>
        <taxon>Fagaceae</taxon>
        <taxon>Quercus</taxon>
    </lineage>
</organism>
<dbReference type="AlphaFoldDB" id="A0AAW0JKM1"/>
<evidence type="ECO:0000313" key="1">
    <source>
        <dbReference type="EMBL" id="KAK7827248.1"/>
    </source>
</evidence>
<accession>A0AAW0JKM1</accession>
<gene>
    <name evidence="1" type="ORF">CFP56_031278</name>
</gene>
<protein>
    <submittedName>
        <fullName evidence="1">Uncharacterized protein</fullName>
    </submittedName>
</protein>
<comment type="caution">
    <text evidence="1">The sequence shown here is derived from an EMBL/GenBank/DDBJ whole genome shotgun (WGS) entry which is preliminary data.</text>
</comment>
<dbReference type="Proteomes" id="UP000237347">
    <property type="component" value="Unassembled WGS sequence"/>
</dbReference>
<sequence length="102" mass="11744">MAGGNSVATGLKIQSRPLEDCMKLSEGKGVATIDWILRFPTSRIHHLDVFHSDHKPMLLCLYLELKRFYCKGRPFYFEARWLKDNTCEGVIIVKIIFKPSDT</sequence>
<proteinExistence type="predicted"/>
<evidence type="ECO:0000313" key="2">
    <source>
        <dbReference type="Proteomes" id="UP000237347"/>
    </source>
</evidence>
<name>A0AAW0JKM1_QUESU</name>